<dbReference type="SMART" id="SM00297">
    <property type="entry name" value="BROMO"/>
    <property type="match status" value="1"/>
</dbReference>
<feature type="domain" description="Bromo" evidence="4">
    <location>
        <begin position="276"/>
        <end position="321"/>
    </location>
</feature>
<dbReference type="InterPro" id="IPR036427">
    <property type="entry name" value="Bromodomain-like_sf"/>
</dbReference>
<sequence length="350" mass="38802">MGHTRMWLDSERESLSESEKSSSCQSLHSSWDSSLDLEVTNLMEPLCISGSDSAQMDRAFCTAREKEEMEALNCQEEMERLPVPRREAEEEGQPRILAGEAEELPVPGRGVCMPQMTGDLQHMGWEAKDAKETQGVGEETGESQVPGGEEGDSGEERECLAVVENAEGIQEGEKNQMLLTNLTSLGMPTLEEELSGSMEGKAEEEGPGQAQQERQGNTVFPAQGDSGCRTSAGSPADVIHMNPAPSQLVQLSWDDPLQRMHFKKTLLSIWKMIASHRPMDLTTIKRSVSKGHIRSTAQFQRDLMLMFHNAVMYNSSDHHVHRTALAMQQEVLQQLQMLGEALLCSADRLF</sequence>
<evidence type="ECO:0000256" key="1">
    <source>
        <dbReference type="ARBA" id="ARBA00023117"/>
    </source>
</evidence>
<reference evidence="5 6" key="1">
    <citation type="journal article" date="2012" name="Genome Biol.">
        <title>Sequencing three crocodilian genomes to illuminate the evolution of archosaurs and amniotes.</title>
        <authorList>
            <person name="St John J.A."/>
            <person name="Braun E.L."/>
            <person name="Isberg S.R."/>
            <person name="Miles L.G."/>
            <person name="Chong A.Y."/>
            <person name="Gongora J."/>
            <person name="Dalzell P."/>
            <person name="Moran C."/>
            <person name="Bed'hom B."/>
            <person name="Abzhanov A."/>
            <person name="Burgess S.C."/>
            <person name="Cooksey A.M."/>
            <person name="Castoe T.A."/>
            <person name="Crawford N.G."/>
            <person name="Densmore L.D."/>
            <person name="Drew J.C."/>
            <person name="Edwards S.V."/>
            <person name="Faircloth B.C."/>
            <person name="Fujita M.K."/>
            <person name="Greenwold M.J."/>
            <person name="Hoffmann F.G."/>
            <person name="Howard J.M."/>
            <person name="Iguchi T."/>
            <person name="Janes D.E."/>
            <person name="Khan S.Y."/>
            <person name="Kohno S."/>
            <person name="de Koning A.J."/>
            <person name="Lance S.L."/>
            <person name="McCarthy F.M."/>
            <person name="McCormack J.E."/>
            <person name="Merchant M.E."/>
            <person name="Peterson D.G."/>
            <person name="Pollock D.D."/>
            <person name="Pourmand N."/>
            <person name="Raney B.J."/>
            <person name="Roessler K.A."/>
            <person name="Sanford J.R."/>
            <person name="Sawyer R.H."/>
            <person name="Schmidt C.J."/>
            <person name="Triplett E.W."/>
            <person name="Tuberville T.D."/>
            <person name="Venegas-Anaya M."/>
            <person name="Howard J.T."/>
            <person name="Jarvis E.D."/>
            <person name="Guillette L.J.Jr."/>
            <person name="Glenn T.C."/>
            <person name="Green R.E."/>
            <person name="Ray D.A."/>
        </authorList>
    </citation>
    <scope>NUCLEOTIDE SEQUENCE [LARGE SCALE GENOMIC DNA]</scope>
    <source>
        <strain evidence="5">KSC_2009_1</strain>
    </source>
</reference>
<dbReference type="PANTHER" id="PTHR15398">
    <property type="entry name" value="BROMODOMAIN-CONTAINING PROTEIN 8"/>
    <property type="match status" value="1"/>
</dbReference>
<evidence type="ECO:0000256" key="2">
    <source>
        <dbReference type="PROSITE-ProRule" id="PRU00035"/>
    </source>
</evidence>
<evidence type="ECO:0000259" key="4">
    <source>
        <dbReference type="PROSITE" id="PS50014"/>
    </source>
</evidence>
<dbReference type="GO" id="GO:0035267">
    <property type="term" value="C:NuA4 histone acetyltransferase complex"/>
    <property type="evidence" value="ECO:0007669"/>
    <property type="project" value="TreeGrafter"/>
</dbReference>
<feature type="compositionally biased region" description="Basic and acidic residues" evidence="3">
    <location>
        <begin position="1"/>
        <end position="20"/>
    </location>
</feature>
<dbReference type="SUPFAM" id="SSF47370">
    <property type="entry name" value="Bromodomain"/>
    <property type="match status" value="1"/>
</dbReference>
<keyword evidence="1 2" id="KW-0103">Bromodomain</keyword>
<dbReference type="PANTHER" id="PTHR15398:SF14">
    <property type="entry name" value="BRD8 DOMAIN CONTAINING"/>
    <property type="match status" value="1"/>
</dbReference>
<feature type="region of interest" description="Disordered" evidence="3">
    <location>
        <begin position="1"/>
        <end position="29"/>
    </location>
</feature>
<evidence type="ECO:0000313" key="6">
    <source>
        <dbReference type="Proteomes" id="UP000050525"/>
    </source>
</evidence>
<evidence type="ECO:0000313" key="5">
    <source>
        <dbReference type="EMBL" id="KYO24132.1"/>
    </source>
</evidence>
<name>A0A151MHX2_ALLMI</name>
<accession>A0A151MHX2</accession>
<dbReference type="Gene3D" id="1.20.920.10">
    <property type="entry name" value="Bromodomain-like"/>
    <property type="match status" value="1"/>
</dbReference>
<dbReference type="EMBL" id="AKHW03006120">
    <property type="protein sequence ID" value="KYO24132.1"/>
    <property type="molecule type" value="Genomic_DNA"/>
</dbReference>
<organism evidence="5 6">
    <name type="scientific">Alligator mississippiensis</name>
    <name type="common">American alligator</name>
    <dbReference type="NCBI Taxonomy" id="8496"/>
    <lineage>
        <taxon>Eukaryota</taxon>
        <taxon>Metazoa</taxon>
        <taxon>Chordata</taxon>
        <taxon>Craniata</taxon>
        <taxon>Vertebrata</taxon>
        <taxon>Euteleostomi</taxon>
        <taxon>Archelosauria</taxon>
        <taxon>Archosauria</taxon>
        <taxon>Crocodylia</taxon>
        <taxon>Alligatoridae</taxon>
        <taxon>Alligatorinae</taxon>
        <taxon>Alligator</taxon>
    </lineage>
</organism>
<feature type="region of interest" description="Disordered" evidence="3">
    <location>
        <begin position="193"/>
        <end position="230"/>
    </location>
</feature>
<dbReference type="Pfam" id="PF00439">
    <property type="entry name" value="Bromodomain"/>
    <property type="match status" value="1"/>
</dbReference>
<keyword evidence="6" id="KW-1185">Reference proteome</keyword>
<proteinExistence type="predicted"/>
<evidence type="ECO:0000256" key="3">
    <source>
        <dbReference type="SAM" id="MobiDB-lite"/>
    </source>
</evidence>
<feature type="region of interest" description="Disordered" evidence="3">
    <location>
        <begin position="129"/>
        <end position="156"/>
    </location>
</feature>
<dbReference type="InterPro" id="IPR001487">
    <property type="entry name" value="Bromodomain"/>
</dbReference>
<dbReference type="PROSITE" id="PS50014">
    <property type="entry name" value="BROMODOMAIN_2"/>
    <property type="match status" value="1"/>
</dbReference>
<dbReference type="AlphaFoldDB" id="A0A151MHX2"/>
<gene>
    <name evidence="5" type="ORF">Y1Q_0011357</name>
</gene>
<protein>
    <recommendedName>
        <fullName evidence="4">Bromo domain-containing protein</fullName>
    </recommendedName>
</protein>
<comment type="caution">
    <text evidence="5">The sequence shown here is derived from an EMBL/GenBank/DDBJ whole genome shotgun (WGS) entry which is preliminary data.</text>
</comment>
<dbReference type="Proteomes" id="UP000050525">
    <property type="component" value="Unassembled WGS sequence"/>
</dbReference>
<feature type="compositionally biased region" description="Low complexity" evidence="3">
    <location>
        <begin position="207"/>
        <end position="216"/>
    </location>
</feature>